<dbReference type="Pfam" id="PF05729">
    <property type="entry name" value="NACHT"/>
    <property type="match status" value="1"/>
</dbReference>
<dbReference type="RefSeq" id="WP_377963050.1">
    <property type="nucleotide sequence ID" value="NZ_JBHZOL010000040.1"/>
</dbReference>
<evidence type="ECO:0000313" key="3">
    <source>
        <dbReference type="Proteomes" id="UP001600165"/>
    </source>
</evidence>
<name>A0ABW6IDU4_9CYAN</name>
<accession>A0ABW6IDU4</accession>
<keyword evidence="3" id="KW-1185">Reference proteome</keyword>
<gene>
    <name evidence="2" type="ORF">ACFVKH_06180</name>
</gene>
<dbReference type="InterPro" id="IPR027417">
    <property type="entry name" value="P-loop_NTPase"/>
</dbReference>
<dbReference type="PROSITE" id="PS50837">
    <property type="entry name" value="NACHT"/>
    <property type="match status" value="1"/>
</dbReference>
<dbReference type="Pfam" id="PF22736">
    <property type="entry name" value="NNH5"/>
    <property type="match status" value="1"/>
</dbReference>
<dbReference type="Gene3D" id="3.40.50.300">
    <property type="entry name" value="P-loop containing nucleotide triphosphate hydrolases"/>
    <property type="match status" value="1"/>
</dbReference>
<feature type="domain" description="NACHT" evidence="1">
    <location>
        <begin position="373"/>
        <end position="501"/>
    </location>
</feature>
<feature type="non-terminal residue" evidence="2">
    <location>
        <position position="602"/>
    </location>
</feature>
<dbReference type="InterPro" id="IPR054557">
    <property type="entry name" value="NA-iREase1_dom"/>
</dbReference>
<comment type="caution">
    <text evidence="2">The sequence shown here is derived from an EMBL/GenBank/DDBJ whole genome shotgun (WGS) entry which is preliminary data.</text>
</comment>
<dbReference type="EMBL" id="JBHZOL010000040">
    <property type="protein sequence ID" value="MFE4105855.1"/>
    <property type="molecule type" value="Genomic_DNA"/>
</dbReference>
<dbReference type="Proteomes" id="UP001600165">
    <property type="component" value="Unassembled WGS sequence"/>
</dbReference>
<dbReference type="InterPro" id="IPR007111">
    <property type="entry name" value="NACHT_NTPase"/>
</dbReference>
<proteinExistence type="predicted"/>
<organism evidence="2 3">
    <name type="scientific">Almyronema epifaneia S1</name>
    <dbReference type="NCBI Taxonomy" id="2991925"/>
    <lineage>
        <taxon>Bacteria</taxon>
        <taxon>Bacillati</taxon>
        <taxon>Cyanobacteriota</taxon>
        <taxon>Cyanophyceae</taxon>
        <taxon>Nodosilineales</taxon>
        <taxon>Nodosilineaceae</taxon>
        <taxon>Almyronema</taxon>
        <taxon>Almyronema epifaneia</taxon>
    </lineage>
</organism>
<protein>
    <submittedName>
        <fullName evidence="2">NACHT domain-containing protein</fullName>
    </submittedName>
</protein>
<sequence>MFGLDNLMDLLFDSAMESINRNERVIQLLKRLNLDPDHPPADFTGVYQYALVEYGVGKPRPVLEIFRQAKIQELFREALERNTPAMLLKNGEDFLADHPLKADLKAHNVDIRREFYAFAAVFIEVAKRTRTPAEILAEQKLESLHRQIGGLQERLNRLPTIEGMRTEMARLAAQDYPALPGSAIAPETFSAEQCKAFALAQQMRGWFETLGFRFESHEVWQDDYFEWIINIPVRRGRYDRILVRGIDGEAGLPDVQDLRQAVETHRTDEGWLVTARRISRAARDEVEKPENDALGCFTFDELLDQDADFSGYLTWLESEIEQRGIDQKYVPLACLKEEIDPDTRQRIGVSRYDDRDGWIDGYIDLWLDDPAKEHISVLGEFGTGKTWFAFHYAWKALQRYREAQRRGLERPRLPLVVPLRDYAKAVSVESLFSEFFFRKHEIPIPGYSAFEQLNRMGKLLLIFDGFDEMAARVDRQQMINNFWELAKVVVPGAKVILTCRTEHFPEAKEGRALLNAELQASTKDLTGETPQFEVLELEKFNDEQIREVLSHQAQTVTVEQIMGNPELLDLARRPVLTELILEALPDIEAGKPVDMSRVYLYA</sequence>
<dbReference type="Pfam" id="PF22722">
    <property type="entry name" value="NA-iREase1"/>
    <property type="match status" value="1"/>
</dbReference>
<dbReference type="SUPFAM" id="SSF52540">
    <property type="entry name" value="P-loop containing nucleoside triphosphate hydrolases"/>
    <property type="match status" value="1"/>
</dbReference>
<reference evidence="2 3" key="1">
    <citation type="submission" date="2024-10" db="EMBL/GenBank/DDBJ databases">
        <authorList>
            <person name="Ratan Roy A."/>
            <person name="Morales Sandoval P.H."/>
            <person name="De Los Santos Villalobos S."/>
            <person name="Chakraborty S."/>
            <person name="Mukherjee J."/>
        </authorList>
    </citation>
    <scope>NUCLEOTIDE SEQUENCE [LARGE SCALE GENOMIC DNA]</scope>
    <source>
        <strain evidence="2 3">S1</strain>
    </source>
</reference>
<dbReference type="InterPro" id="IPR054610">
    <property type="entry name" value="NNH"/>
</dbReference>
<evidence type="ECO:0000259" key="1">
    <source>
        <dbReference type="PROSITE" id="PS50837"/>
    </source>
</evidence>
<evidence type="ECO:0000313" key="2">
    <source>
        <dbReference type="EMBL" id="MFE4105855.1"/>
    </source>
</evidence>